<evidence type="ECO:0000259" key="1">
    <source>
        <dbReference type="PROSITE" id="PS51186"/>
    </source>
</evidence>
<dbReference type="PANTHER" id="PTHR43792">
    <property type="entry name" value="GNAT FAMILY, PUTATIVE (AFU_ORTHOLOGUE AFUA_3G00765)-RELATED-RELATED"/>
    <property type="match status" value="1"/>
</dbReference>
<sequence length="182" mass="21159">MNYIFESERLRFRNWVGEDLPKMAAINANEEVMQFFSSAQTKEQTQQFISRMKAQFEAKGFCYFAVETLADNEFIGFIGLSEQTYQADFTPCVDIGWRLSKVHWGKGYATEGAKRVLQYGFEELKLEKVLSIAPVINTASQKVMQKIGMQKVKTFDHSLLLYNERLKKCVLYVVEKHRDIDK</sequence>
<dbReference type="PROSITE" id="PS51186">
    <property type="entry name" value="GNAT"/>
    <property type="match status" value="1"/>
</dbReference>
<dbReference type="Pfam" id="PF13302">
    <property type="entry name" value="Acetyltransf_3"/>
    <property type="match status" value="1"/>
</dbReference>
<proteinExistence type="predicted"/>
<feature type="domain" description="N-acetyltransferase" evidence="1">
    <location>
        <begin position="10"/>
        <end position="168"/>
    </location>
</feature>
<dbReference type="InterPro" id="IPR016181">
    <property type="entry name" value="Acyl_CoA_acyltransferase"/>
</dbReference>
<evidence type="ECO:0000313" key="2">
    <source>
        <dbReference type="EMBL" id="VAW27818.1"/>
    </source>
</evidence>
<keyword evidence="2" id="KW-0808">Transferase</keyword>
<gene>
    <name evidence="2" type="ORF">MNBD_BACTEROID06-575</name>
</gene>
<dbReference type="InterPro" id="IPR000182">
    <property type="entry name" value="GNAT_dom"/>
</dbReference>
<dbReference type="GO" id="GO:0016747">
    <property type="term" value="F:acyltransferase activity, transferring groups other than amino-acyl groups"/>
    <property type="evidence" value="ECO:0007669"/>
    <property type="project" value="InterPro"/>
</dbReference>
<reference evidence="2" key="1">
    <citation type="submission" date="2018-06" db="EMBL/GenBank/DDBJ databases">
        <authorList>
            <person name="Zhirakovskaya E."/>
        </authorList>
    </citation>
    <scope>NUCLEOTIDE SEQUENCE</scope>
</reference>
<dbReference type="InterPro" id="IPR051531">
    <property type="entry name" value="N-acetyltransferase"/>
</dbReference>
<dbReference type="Gene3D" id="3.40.630.30">
    <property type="match status" value="1"/>
</dbReference>
<protein>
    <submittedName>
        <fullName evidence="2">GCN5-related N-acetyltransferase</fullName>
    </submittedName>
</protein>
<dbReference type="EMBL" id="UOES01000309">
    <property type="protein sequence ID" value="VAW27818.1"/>
    <property type="molecule type" value="Genomic_DNA"/>
</dbReference>
<dbReference type="SUPFAM" id="SSF55729">
    <property type="entry name" value="Acyl-CoA N-acyltransferases (Nat)"/>
    <property type="match status" value="1"/>
</dbReference>
<dbReference type="AlphaFoldDB" id="A0A3B0UBI8"/>
<organism evidence="2">
    <name type="scientific">hydrothermal vent metagenome</name>
    <dbReference type="NCBI Taxonomy" id="652676"/>
    <lineage>
        <taxon>unclassified sequences</taxon>
        <taxon>metagenomes</taxon>
        <taxon>ecological metagenomes</taxon>
    </lineage>
</organism>
<name>A0A3B0UBI8_9ZZZZ</name>
<accession>A0A3B0UBI8</accession>
<dbReference type="PANTHER" id="PTHR43792:SF1">
    <property type="entry name" value="N-ACETYLTRANSFERASE DOMAIN-CONTAINING PROTEIN"/>
    <property type="match status" value="1"/>
</dbReference>